<feature type="signal peptide" evidence="1">
    <location>
        <begin position="1"/>
        <end position="22"/>
    </location>
</feature>
<sequence>MQRFFALIALFVLSIPVGISIAGCGGTNPNNYCIKNGHGYGEKVTDLDHINLGPASTGISLSYGQTGQVNQPTGFNCNGGTVSVAHYVYGTTNLNLADINPSTGAICAGTWNRHSASGIPDFTICTPPTQPGVAQVTASASAVTSNPISIYIHPAVTAITIGSQTACVSQNQTLNYPGTTTPMPLTVNTQVFGPDGVTIPSQYVGTVTYNPVNSSIVTINNTTDTTSTNPVNGLATALQPGSTVINAVLAGTTSAAGYFFTCPPASIGLTLNGSTGMPTPVTVTASSPQNLLANIPDTTGTGISGLSLDYTSTQPKQISVSSSGTVTATFPTTTTITAICQPGTCNPAPVNIIGQLGTGLPVTSNPVIVNSPGRSSSKLWLASSQSSYFTPLDLTATGAPTPIKLPYIPNSMVLDQNGTNLYFGSYHELMVVSAGTNTLSKEDTNVPGVVLAVSPDSATAVINDQVNQIIYLYNGSKGSFTSVGGLATRAQYSPDGKNLYIIGPNNFYVYNAATGWSTYTNSNGGTNVCTTAQLNNNNNTTTFDPFCSPDITVAIPSIGPFITGSNTTANGFCPNTTVSPPVYYPLAATIATASDHVTATNDGNHILGATANPAQIADISVKIPIGSCPSSNQGIKLQQGSGTNPGDYSINTSALSSITPTEINQVVSSPTAAIAFVTYSAASATGLLPAYTPSTTYGTAGTVSNVQLSTGAQAPLSGAFSPDDSTFFVGTSGDNLLHFIDIQSLTDTQTVNPKLPKCVQQPANGAPVCDPSTAVPVQFIAVQPRTTT</sequence>
<accession>A0A7G8BEK8</accession>
<keyword evidence="1" id="KW-0732">Signal</keyword>
<dbReference type="SUPFAM" id="SSF50969">
    <property type="entry name" value="YVTN repeat-like/Quinoprotein amine dehydrogenase"/>
    <property type="match status" value="1"/>
</dbReference>
<feature type="chain" id="PRO_5029000129" evidence="1">
    <location>
        <begin position="23"/>
        <end position="788"/>
    </location>
</feature>
<dbReference type="EMBL" id="CP060394">
    <property type="protein sequence ID" value="QNI30978.1"/>
    <property type="molecule type" value="Genomic_DNA"/>
</dbReference>
<organism evidence="2 3">
    <name type="scientific">Alloacidobacterium dinghuense</name>
    <dbReference type="NCBI Taxonomy" id="2763107"/>
    <lineage>
        <taxon>Bacteria</taxon>
        <taxon>Pseudomonadati</taxon>
        <taxon>Acidobacteriota</taxon>
        <taxon>Terriglobia</taxon>
        <taxon>Terriglobales</taxon>
        <taxon>Acidobacteriaceae</taxon>
        <taxon>Alloacidobacterium</taxon>
    </lineage>
</organism>
<dbReference type="PROSITE" id="PS51257">
    <property type="entry name" value="PROKAR_LIPOPROTEIN"/>
    <property type="match status" value="1"/>
</dbReference>
<protein>
    <submittedName>
        <fullName evidence="2">Uncharacterized protein</fullName>
    </submittedName>
</protein>
<evidence type="ECO:0000313" key="2">
    <source>
        <dbReference type="EMBL" id="QNI30978.1"/>
    </source>
</evidence>
<dbReference type="AlphaFoldDB" id="A0A7G8BEK8"/>
<dbReference type="Proteomes" id="UP000515312">
    <property type="component" value="Chromosome"/>
</dbReference>
<gene>
    <name evidence="2" type="ORF">H7849_17930</name>
</gene>
<evidence type="ECO:0000256" key="1">
    <source>
        <dbReference type="SAM" id="SignalP"/>
    </source>
</evidence>
<evidence type="ECO:0000313" key="3">
    <source>
        <dbReference type="Proteomes" id="UP000515312"/>
    </source>
</evidence>
<dbReference type="InterPro" id="IPR011044">
    <property type="entry name" value="Quino_amine_DH_bsu"/>
</dbReference>
<proteinExistence type="predicted"/>
<keyword evidence="3" id="KW-1185">Reference proteome</keyword>
<dbReference type="KEGG" id="adin:H7849_17930"/>
<name>A0A7G8BEK8_9BACT</name>
<reference evidence="2 3" key="1">
    <citation type="submission" date="2020-08" db="EMBL/GenBank/DDBJ databases">
        <title>Edaphobacter telluris sp. nov. and Acidobacterium dinghuensis sp. nov., two acidobacteria isolated from forest soil.</title>
        <authorList>
            <person name="Fu J."/>
            <person name="Qiu L."/>
        </authorList>
    </citation>
    <scope>NUCLEOTIDE SEQUENCE [LARGE SCALE GENOMIC DNA]</scope>
    <source>
        <strain evidence="2">4Y35</strain>
    </source>
</reference>
<dbReference type="RefSeq" id="WP_186741245.1">
    <property type="nucleotide sequence ID" value="NZ_CP060394.1"/>
</dbReference>